<dbReference type="PROSITE" id="PS01124">
    <property type="entry name" value="HTH_ARAC_FAMILY_2"/>
    <property type="match status" value="1"/>
</dbReference>
<dbReference type="InterPro" id="IPR018060">
    <property type="entry name" value="HTH_AraC"/>
</dbReference>
<dbReference type="InterPro" id="IPR018062">
    <property type="entry name" value="HTH_AraC-typ_CS"/>
</dbReference>
<name>A0A7W7EM26_9HYPH</name>
<keyword evidence="6" id="KW-1185">Reference proteome</keyword>
<dbReference type="GO" id="GO:0003700">
    <property type="term" value="F:DNA-binding transcription factor activity"/>
    <property type="evidence" value="ECO:0007669"/>
    <property type="project" value="InterPro"/>
</dbReference>
<dbReference type="GO" id="GO:0043565">
    <property type="term" value="F:sequence-specific DNA binding"/>
    <property type="evidence" value="ECO:0007669"/>
    <property type="project" value="InterPro"/>
</dbReference>
<evidence type="ECO:0000313" key="6">
    <source>
        <dbReference type="Proteomes" id="UP000543836"/>
    </source>
</evidence>
<dbReference type="SMART" id="SM00342">
    <property type="entry name" value="HTH_ARAC"/>
    <property type="match status" value="1"/>
</dbReference>
<dbReference type="RefSeq" id="WP_037135993.1">
    <property type="nucleotide sequence ID" value="NZ_JACIIG010000015.1"/>
</dbReference>
<evidence type="ECO:0000259" key="4">
    <source>
        <dbReference type="PROSITE" id="PS01124"/>
    </source>
</evidence>
<gene>
    <name evidence="5" type="ORF">GGE60_004763</name>
</gene>
<dbReference type="EMBL" id="JACIIG010000015">
    <property type="protein sequence ID" value="MBB4570616.1"/>
    <property type="molecule type" value="Genomic_DNA"/>
</dbReference>
<organism evidence="5 6">
    <name type="scientific">Rhizobium leucaenae</name>
    <dbReference type="NCBI Taxonomy" id="29450"/>
    <lineage>
        <taxon>Bacteria</taxon>
        <taxon>Pseudomonadati</taxon>
        <taxon>Pseudomonadota</taxon>
        <taxon>Alphaproteobacteria</taxon>
        <taxon>Hyphomicrobiales</taxon>
        <taxon>Rhizobiaceae</taxon>
        <taxon>Rhizobium/Agrobacterium group</taxon>
        <taxon>Rhizobium</taxon>
    </lineage>
</organism>
<proteinExistence type="predicted"/>
<dbReference type="PANTHER" id="PTHR11019">
    <property type="entry name" value="HTH-TYPE TRANSCRIPTIONAL REGULATOR NIMR"/>
    <property type="match status" value="1"/>
</dbReference>
<sequence length="258" mass="27978">MGEAAEAYSVSRLFPPADRAELRFDRHYLLYCTAGTMRLEAEGKVWSLPPSRAAIIEAGRSIHVTLPQAVMACSTLFARTFIPAPAEALTVINVTPLARELILACRVWTDVDKPLDPYARQLFATLAAVVSQLAATPSNAAMPLPRSSGVAAAMRLTEQRMAEAPDFASIARDVAMTERSLARRFSCEMGMTWRQTLRRLRIIRAMELLGANGVTITEAAYAVGYASLSAFNAAFLEINGQTPTAFRLSIQGASLPNA</sequence>
<dbReference type="GeneID" id="32526545"/>
<dbReference type="Pfam" id="PF12833">
    <property type="entry name" value="HTH_18"/>
    <property type="match status" value="1"/>
</dbReference>
<dbReference type="Gene3D" id="1.10.10.60">
    <property type="entry name" value="Homeodomain-like"/>
    <property type="match status" value="1"/>
</dbReference>
<dbReference type="AlphaFoldDB" id="A0A7W7EM26"/>
<evidence type="ECO:0000256" key="1">
    <source>
        <dbReference type="ARBA" id="ARBA00023015"/>
    </source>
</evidence>
<protein>
    <submittedName>
        <fullName evidence="5">AraC-like DNA-binding protein</fullName>
    </submittedName>
</protein>
<evidence type="ECO:0000256" key="2">
    <source>
        <dbReference type="ARBA" id="ARBA00023125"/>
    </source>
</evidence>
<reference evidence="5 6" key="1">
    <citation type="submission" date="2020-08" db="EMBL/GenBank/DDBJ databases">
        <title>Genomic Encyclopedia of Type Strains, Phase IV (KMG-V): Genome sequencing to study the core and pangenomes of soil and plant-associated prokaryotes.</title>
        <authorList>
            <person name="Whitman W."/>
        </authorList>
    </citation>
    <scope>NUCLEOTIDE SEQUENCE [LARGE SCALE GENOMIC DNA]</scope>
    <source>
        <strain evidence="5 6">SEMIA 492</strain>
    </source>
</reference>
<keyword evidence="1" id="KW-0805">Transcription regulation</keyword>
<dbReference type="Proteomes" id="UP000543836">
    <property type="component" value="Unassembled WGS sequence"/>
</dbReference>
<keyword evidence="2 5" id="KW-0238">DNA-binding</keyword>
<comment type="caution">
    <text evidence="5">The sequence shown here is derived from an EMBL/GenBank/DDBJ whole genome shotgun (WGS) entry which is preliminary data.</text>
</comment>
<evidence type="ECO:0000256" key="3">
    <source>
        <dbReference type="ARBA" id="ARBA00023163"/>
    </source>
</evidence>
<keyword evidence="3" id="KW-0804">Transcription</keyword>
<feature type="domain" description="HTH araC/xylS-type" evidence="4">
    <location>
        <begin position="151"/>
        <end position="249"/>
    </location>
</feature>
<evidence type="ECO:0000313" key="5">
    <source>
        <dbReference type="EMBL" id="MBB4570616.1"/>
    </source>
</evidence>
<dbReference type="SUPFAM" id="SSF46689">
    <property type="entry name" value="Homeodomain-like"/>
    <property type="match status" value="1"/>
</dbReference>
<dbReference type="OrthoDB" id="9816011at2"/>
<dbReference type="PANTHER" id="PTHR11019:SF199">
    <property type="entry name" value="HTH-TYPE TRANSCRIPTIONAL REGULATOR NIMR"/>
    <property type="match status" value="1"/>
</dbReference>
<dbReference type="InterPro" id="IPR009057">
    <property type="entry name" value="Homeodomain-like_sf"/>
</dbReference>
<dbReference type="PROSITE" id="PS00041">
    <property type="entry name" value="HTH_ARAC_FAMILY_1"/>
    <property type="match status" value="1"/>
</dbReference>
<accession>A0A7W7EM26</accession>